<reference evidence="2" key="1">
    <citation type="submission" date="2019-09" db="EMBL/GenBank/DDBJ databases">
        <authorList>
            <person name="Needham M D."/>
        </authorList>
    </citation>
    <scope>NUCLEOTIDE SEQUENCE</scope>
</reference>
<sequence length="110" mass="12861">MIKLMNYIFSQSLRNKSHLLKLFFLLILINLVYSIFSFLFFFIIKSVFPIIYVGGMLTAMNNYTKDKPLTRLINKIKNNDDPIKEKKEILPTTITRVNDIFSAIPEIKLA</sequence>
<feature type="transmembrane region" description="Helical" evidence="1">
    <location>
        <begin position="20"/>
        <end position="41"/>
    </location>
</feature>
<keyword evidence="1" id="KW-1133">Transmembrane helix</keyword>
<proteinExistence type="predicted"/>
<evidence type="ECO:0000256" key="1">
    <source>
        <dbReference type="SAM" id="Phobius"/>
    </source>
</evidence>
<keyword evidence="1" id="KW-0812">Transmembrane</keyword>
<organism evidence="2">
    <name type="scientific">seawater metagenome</name>
    <dbReference type="NCBI Taxonomy" id="1561972"/>
    <lineage>
        <taxon>unclassified sequences</taxon>
        <taxon>metagenomes</taxon>
        <taxon>ecological metagenomes</taxon>
    </lineage>
</organism>
<evidence type="ECO:0000313" key="2">
    <source>
        <dbReference type="EMBL" id="VVU95435.1"/>
    </source>
</evidence>
<protein>
    <submittedName>
        <fullName evidence="2">Uncharacterized protein</fullName>
    </submittedName>
</protein>
<gene>
    <name evidence="2" type="ORF">CPAV1605_1186</name>
</gene>
<dbReference type="EMBL" id="CABVLZ010000004">
    <property type="protein sequence ID" value="VVU95435.1"/>
    <property type="molecule type" value="Genomic_DNA"/>
</dbReference>
<accession>A0A5E8CLX7</accession>
<name>A0A5E8CLX7_9ZZZZ</name>
<dbReference type="AlphaFoldDB" id="A0A5E8CLX7"/>
<keyword evidence="1" id="KW-0472">Membrane</keyword>